<reference evidence="3" key="2">
    <citation type="submission" date="2019-06" db="EMBL/GenBank/DDBJ databases">
        <title>Co-occurence of chitin degradation, pigmentation and bioactivity in marine Pseudoalteromonas.</title>
        <authorList>
            <person name="Sonnenschein E.C."/>
            <person name="Bech P.K."/>
        </authorList>
    </citation>
    <scope>NUCLEOTIDE SEQUENCE [LARGE SCALE GENOMIC DNA]</scope>
    <source>
        <strain evidence="3">S3790</strain>
    </source>
</reference>
<dbReference type="AlphaFoldDB" id="A0A5S3V9W3"/>
<gene>
    <name evidence="2" type="ORF">CWC19_08000</name>
</gene>
<dbReference type="InterPro" id="IPR011256">
    <property type="entry name" value="Reg_factor_effector_dom_sf"/>
</dbReference>
<dbReference type="InterPro" id="IPR006917">
    <property type="entry name" value="SOUL_heme-bd"/>
</dbReference>
<dbReference type="OrthoDB" id="2156220at2"/>
<feature type="chain" id="PRO_5024443825" evidence="1">
    <location>
        <begin position="21"/>
        <end position="210"/>
    </location>
</feature>
<feature type="signal peptide" evidence="1">
    <location>
        <begin position="1"/>
        <end position="20"/>
    </location>
</feature>
<sequence>MNKLLLFILSLSMASCSVFGDNGVKDAPYSIVENDDKKMIEVRRYEPMVLVSTSMSGSGQNSAFKKLFRYITGENIGENDIAMTAPVLMGDVKAKQGINIPMTAPVFMDKHSSDPIMSFVMPKDFTLSSTPQPTDPDVWVSELNNYTVAAVQFSGFLSDSNIEKHTKILSQWLEDKGYSTSGKVVSAGYNSPFTLPMFRRNEVLIEVALQ</sequence>
<dbReference type="Pfam" id="PF04832">
    <property type="entry name" value="SOUL"/>
    <property type="match status" value="1"/>
</dbReference>
<organism evidence="2 3">
    <name type="scientific">Pseudoalteromonas aurantia</name>
    <dbReference type="NCBI Taxonomy" id="43654"/>
    <lineage>
        <taxon>Bacteria</taxon>
        <taxon>Pseudomonadati</taxon>
        <taxon>Pseudomonadota</taxon>
        <taxon>Gammaproteobacteria</taxon>
        <taxon>Alteromonadales</taxon>
        <taxon>Pseudoalteromonadaceae</taxon>
        <taxon>Pseudoalteromonas</taxon>
    </lineage>
</organism>
<name>A0A5S3V9W3_9GAMM</name>
<evidence type="ECO:0000313" key="2">
    <source>
        <dbReference type="EMBL" id="TMO68702.1"/>
    </source>
</evidence>
<dbReference type="Gene3D" id="3.20.80.10">
    <property type="entry name" value="Regulatory factor, effector binding domain"/>
    <property type="match status" value="2"/>
</dbReference>
<comment type="caution">
    <text evidence="2">The sequence shown here is derived from an EMBL/GenBank/DDBJ whole genome shotgun (WGS) entry which is preliminary data.</text>
</comment>
<dbReference type="SUPFAM" id="SSF55136">
    <property type="entry name" value="Probable bacterial effector-binding domain"/>
    <property type="match status" value="1"/>
</dbReference>
<accession>A0A5S3V9W3</accession>
<protein>
    <submittedName>
        <fullName evidence="2">Heme-binding protein</fullName>
    </submittedName>
</protein>
<dbReference type="EMBL" id="PNBX01000030">
    <property type="protein sequence ID" value="TMO68702.1"/>
    <property type="molecule type" value="Genomic_DNA"/>
</dbReference>
<dbReference type="PANTHER" id="PTHR11220:SF1">
    <property type="entry name" value="HEME-BINDING PROTEIN 2"/>
    <property type="match status" value="1"/>
</dbReference>
<dbReference type="RefSeq" id="WP_138591391.1">
    <property type="nucleotide sequence ID" value="NZ_PNBX01000030.1"/>
</dbReference>
<evidence type="ECO:0000313" key="3">
    <source>
        <dbReference type="Proteomes" id="UP000307217"/>
    </source>
</evidence>
<evidence type="ECO:0000256" key="1">
    <source>
        <dbReference type="SAM" id="SignalP"/>
    </source>
</evidence>
<keyword evidence="1" id="KW-0732">Signal</keyword>
<reference evidence="2 3" key="1">
    <citation type="submission" date="2018-01" db="EMBL/GenBank/DDBJ databases">
        <authorList>
            <person name="Paulsen S."/>
            <person name="Gram L.K."/>
        </authorList>
    </citation>
    <scope>NUCLEOTIDE SEQUENCE [LARGE SCALE GENOMIC DNA]</scope>
    <source>
        <strain evidence="2 3">S3790</strain>
    </source>
</reference>
<proteinExistence type="predicted"/>
<dbReference type="PANTHER" id="PTHR11220">
    <property type="entry name" value="HEME-BINDING PROTEIN-RELATED"/>
    <property type="match status" value="1"/>
</dbReference>
<dbReference type="Proteomes" id="UP000307217">
    <property type="component" value="Unassembled WGS sequence"/>
</dbReference>
<dbReference type="PROSITE" id="PS51257">
    <property type="entry name" value="PROKAR_LIPOPROTEIN"/>
    <property type="match status" value="1"/>
</dbReference>